<reference evidence="2" key="1">
    <citation type="journal article" date="2014" name="Front. Microbiol.">
        <title>High frequency of phylogenetically diverse reductive dehalogenase-homologous genes in deep subseafloor sedimentary metagenomes.</title>
        <authorList>
            <person name="Kawai M."/>
            <person name="Futagami T."/>
            <person name="Toyoda A."/>
            <person name="Takaki Y."/>
            <person name="Nishi S."/>
            <person name="Hori S."/>
            <person name="Arai W."/>
            <person name="Tsubouchi T."/>
            <person name="Morono Y."/>
            <person name="Uchiyama I."/>
            <person name="Ito T."/>
            <person name="Fujiyama A."/>
            <person name="Inagaki F."/>
            <person name="Takami H."/>
        </authorList>
    </citation>
    <scope>NUCLEOTIDE SEQUENCE</scope>
    <source>
        <strain evidence="2">Expedition CK06-06</strain>
    </source>
</reference>
<evidence type="ECO:0000313" key="2">
    <source>
        <dbReference type="EMBL" id="GAH05298.1"/>
    </source>
</evidence>
<dbReference type="AlphaFoldDB" id="X1E9G2"/>
<evidence type="ECO:0000259" key="1">
    <source>
        <dbReference type="Pfam" id="PF09848"/>
    </source>
</evidence>
<feature type="non-terminal residue" evidence="2">
    <location>
        <position position="1"/>
    </location>
</feature>
<proteinExistence type="predicted"/>
<protein>
    <recommendedName>
        <fullName evidence="1">Schlafen group 3-like DNA/RNA helicase domain-containing protein</fullName>
    </recommendedName>
</protein>
<comment type="caution">
    <text evidence="2">The sequence shown here is derived from an EMBL/GenBank/DDBJ whole genome shotgun (WGS) entry which is preliminary data.</text>
</comment>
<dbReference type="Pfam" id="PF09848">
    <property type="entry name" value="SLFN-g3_helicase"/>
    <property type="match status" value="1"/>
</dbReference>
<accession>X1E9G2</accession>
<name>X1E9G2_9ZZZZ</name>
<gene>
    <name evidence="2" type="ORF">S01H4_38474</name>
</gene>
<feature type="domain" description="Schlafen group 3-like DNA/RNA helicase" evidence="1">
    <location>
        <begin position="2"/>
        <end position="107"/>
    </location>
</feature>
<organism evidence="2">
    <name type="scientific">marine sediment metagenome</name>
    <dbReference type="NCBI Taxonomy" id="412755"/>
    <lineage>
        <taxon>unclassified sequences</taxon>
        <taxon>metagenomes</taxon>
        <taxon>ecological metagenomes</taxon>
    </lineage>
</organism>
<dbReference type="EMBL" id="BART01020749">
    <property type="protein sequence ID" value="GAH05298.1"/>
    <property type="molecule type" value="Genomic_DNA"/>
</dbReference>
<sequence length="128" mass="14688">YNEIKKKNKEKANSARLVAGFCWPWSDPNPDGTLVEDVVIEDFKMSWEGKEGKKLAKGIPPWYRWAYDPNGVNQCGCIYTIQGFEFDYVGVIFGNDIVYDKNKKEWIGKLEKNDFLSISKDVSISAHD</sequence>
<dbReference type="InterPro" id="IPR018647">
    <property type="entry name" value="SLFN_3-like_DNA/RNA_helicase"/>
</dbReference>